<evidence type="ECO:0000256" key="5">
    <source>
        <dbReference type="ARBA" id="ARBA00023136"/>
    </source>
</evidence>
<dbReference type="Pfam" id="PF03279">
    <property type="entry name" value="Lip_A_acyltrans"/>
    <property type="match status" value="1"/>
</dbReference>
<feature type="region of interest" description="Disordered" evidence="7">
    <location>
        <begin position="300"/>
        <end position="337"/>
    </location>
</feature>
<evidence type="ECO:0000256" key="4">
    <source>
        <dbReference type="ARBA" id="ARBA00022679"/>
    </source>
</evidence>
<gene>
    <name evidence="8" type="ORF">EKD16_16765</name>
</gene>
<dbReference type="GO" id="GO:0005886">
    <property type="term" value="C:plasma membrane"/>
    <property type="evidence" value="ECO:0007669"/>
    <property type="project" value="UniProtKB-SubCell"/>
</dbReference>
<dbReference type="EC" id="2.3.1.-" evidence="8"/>
<dbReference type="EMBL" id="CP036455">
    <property type="protein sequence ID" value="QBI55122.1"/>
    <property type="molecule type" value="Genomic_DNA"/>
</dbReference>
<keyword evidence="9" id="KW-1185">Reference proteome</keyword>
<sequence length="337" mass="37236">MGEHATTALYTLGWALLRRVPERFGRAVFRAIADVAWRRRGPGVRRLEANLRRVARTGAAVDPGADDARIRALSRAGMRSYLRYFYEMFRLDALSADQIEARVDRTGIERIDRALAEGRGVVAALPHMGNWDLAGAWITRYGIPLTTVAERLRPEPLFERFVAFRERLGMEVLPLTGGPQHSAGVLARRLRQGRLVCLLADRDLSAGGVEVLFFGEPARMPAGPAALAERTGAALLPVSLWYEGDRMRIHVHEKVPVPAAADRGERVRAMTQETARTFEAAVAAHPQDWHMLQRVFTADLDPRDGSGSAGSVKETPAVPAAPAPRRGRSTSRRRTRS</sequence>
<evidence type="ECO:0000256" key="3">
    <source>
        <dbReference type="ARBA" id="ARBA00022519"/>
    </source>
</evidence>
<dbReference type="Proteomes" id="UP000292235">
    <property type="component" value="Chromosome"/>
</dbReference>
<evidence type="ECO:0000256" key="6">
    <source>
        <dbReference type="ARBA" id="ARBA00023315"/>
    </source>
</evidence>
<dbReference type="PANTHER" id="PTHR30606">
    <property type="entry name" value="LIPID A BIOSYNTHESIS LAUROYL ACYLTRANSFERASE"/>
    <property type="match status" value="1"/>
</dbReference>
<evidence type="ECO:0000256" key="2">
    <source>
        <dbReference type="ARBA" id="ARBA00022475"/>
    </source>
</evidence>
<comment type="subcellular location">
    <subcellularLocation>
        <location evidence="1">Cell inner membrane</location>
    </subcellularLocation>
</comment>
<dbReference type="PANTHER" id="PTHR30606:SF10">
    <property type="entry name" value="PHOSPHATIDYLINOSITOL MANNOSIDE ACYLTRANSFERASE"/>
    <property type="match status" value="1"/>
</dbReference>
<proteinExistence type="predicted"/>
<protein>
    <submittedName>
        <fullName evidence="8">Phosphatidylinositol mannoside acyltransferase</fullName>
        <ecNumber evidence="8">2.3.1.-</ecNumber>
    </submittedName>
</protein>
<keyword evidence="6 8" id="KW-0012">Acyltransferase</keyword>
<evidence type="ECO:0000256" key="7">
    <source>
        <dbReference type="SAM" id="MobiDB-lite"/>
    </source>
</evidence>
<dbReference type="GO" id="GO:0016746">
    <property type="term" value="F:acyltransferase activity"/>
    <property type="evidence" value="ECO:0007669"/>
    <property type="project" value="UniProtKB-KW"/>
</dbReference>
<evidence type="ECO:0000313" key="8">
    <source>
        <dbReference type="EMBL" id="QBI55122.1"/>
    </source>
</evidence>
<dbReference type="InterPro" id="IPR004960">
    <property type="entry name" value="LipA_acyltrans"/>
</dbReference>
<dbReference type="KEGG" id="strr:EKD16_16765"/>
<accession>A0A4V0ZJY7</accession>
<evidence type="ECO:0000313" key="9">
    <source>
        <dbReference type="Proteomes" id="UP000292235"/>
    </source>
</evidence>
<name>A0A4V0ZJY7_9ACTN</name>
<dbReference type="NCBIfam" id="NF005919">
    <property type="entry name" value="PRK07920.1"/>
    <property type="match status" value="1"/>
</dbReference>
<evidence type="ECO:0000256" key="1">
    <source>
        <dbReference type="ARBA" id="ARBA00004533"/>
    </source>
</evidence>
<keyword evidence="4 8" id="KW-0808">Transferase</keyword>
<keyword evidence="3" id="KW-0997">Cell inner membrane</keyword>
<dbReference type="GO" id="GO:0009247">
    <property type="term" value="P:glycolipid biosynthetic process"/>
    <property type="evidence" value="ECO:0007669"/>
    <property type="project" value="UniProtKB-ARBA"/>
</dbReference>
<feature type="compositionally biased region" description="Basic residues" evidence="7">
    <location>
        <begin position="325"/>
        <end position="337"/>
    </location>
</feature>
<feature type="compositionally biased region" description="Low complexity" evidence="7">
    <location>
        <begin position="315"/>
        <end position="324"/>
    </location>
</feature>
<dbReference type="CDD" id="cd07984">
    <property type="entry name" value="LPLAT_LABLAT-like"/>
    <property type="match status" value="1"/>
</dbReference>
<keyword evidence="2" id="KW-1003">Cell membrane</keyword>
<dbReference type="RefSeq" id="WP_131099184.1">
    <property type="nucleotide sequence ID" value="NZ_CP036455.1"/>
</dbReference>
<dbReference type="AlphaFoldDB" id="A0A4V0ZJY7"/>
<keyword evidence="5" id="KW-0472">Membrane</keyword>
<organism evidence="8 9">
    <name type="scientific">Streptomonospora litoralis</name>
    <dbReference type="NCBI Taxonomy" id="2498135"/>
    <lineage>
        <taxon>Bacteria</taxon>
        <taxon>Bacillati</taxon>
        <taxon>Actinomycetota</taxon>
        <taxon>Actinomycetes</taxon>
        <taxon>Streptosporangiales</taxon>
        <taxon>Nocardiopsidaceae</taxon>
        <taxon>Streptomonospora</taxon>
    </lineage>
</organism>
<dbReference type="OrthoDB" id="9803456at2"/>
<reference evidence="8 9" key="1">
    <citation type="submission" date="2019-02" db="EMBL/GenBank/DDBJ databases">
        <authorList>
            <person name="Khodamoradi S."/>
            <person name="Hahnke R.L."/>
            <person name="Kaempfer P."/>
            <person name="Schumann P."/>
            <person name="Rohde M."/>
            <person name="Steinert M."/>
            <person name="Luzhetskyy A."/>
            <person name="Wink J."/>
            <person name="Ruckert C."/>
        </authorList>
    </citation>
    <scope>NUCLEOTIDE SEQUENCE [LARGE SCALE GENOMIC DNA]</scope>
    <source>
        <strain evidence="8 9">M2</strain>
    </source>
</reference>